<keyword evidence="1" id="KW-0378">Hydrolase</keyword>
<evidence type="ECO:0000313" key="2">
    <source>
        <dbReference type="Proteomes" id="UP000469870"/>
    </source>
</evidence>
<comment type="caution">
    <text evidence="1">The sequence shown here is derived from an EMBL/GenBank/DDBJ whole genome shotgun (WGS) entry which is preliminary data.</text>
</comment>
<dbReference type="EMBL" id="WJQR01000024">
    <property type="protein sequence ID" value="MRI82767.1"/>
    <property type="molecule type" value="Genomic_DNA"/>
</dbReference>
<dbReference type="GO" id="GO:0004519">
    <property type="term" value="F:endonuclease activity"/>
    <property type="evidence" value="ECO:0007669"/>
    <property type="project" value="UniProtKB-KW"/>
</dbReference>
<dbReference type="PANTHER" id="PTHR38733:SF1">
    <property type="entry name" value="TYPE IV METHYL-DIRECTED RESTRICTION ENZYME ECOKMCRBC"/>
    <property type="match status" value="1"/>
</dbReference>
<dbReference type="AlphaFoldDB" id="A0A844C216"/>
<gene>
    <name evidence="1" type="primary">mcrC</name>
    <name evidence="1" type="ORF">GIY11_12205</name>
</gene>
<keyword evidence="1" id="KW-0540">Nuclease</keyword>
<dbReference type="EC" id="3.1.21.-" evidence="1"/>
<accession>A0A844C216</accession>
<dbReference type="NCBIfam" id="NF007277">
    <property type="entry name" value="PRK09736.1"/>
    <property type="match status" value="1"/>
</dbReference>
<dbReference type="InterPro" id="IPR019292">
    <property type="entry name" value="McrC"/>
</dbReference>
<dbReference type="InterPro" id="IPR014407">
    <property type="entry name" value="McrC_bac"/>
</dbReference>
<dbReference type="GO" id="GO:0009307">
    <property type="term" value="P:DNA restriction-modification system"/>
    <property type="evidence" value="ECO:0007669"/>
    <property type="project" value="InterPro"/>
</dbReference>
<organism evidence="1 2">
    <name type="scientific">Fundicoccus ignavus</name>
    <dbReference type="NCBI Taxonomy" id="2664442"/>
    <lineage>
        <taxon>Bacteria</taxon>
        <taxon>Bacillati</taxon>
        <taxon>Bacillota</taxon>
        <taxon>Bacilli</taxon>
        <taxon>Lactobacillales</taxon>
        <taxon>Aerococcaceae</taxon>
        <taxon>Fundicoccus</taxon>
    </lineage>
</organism>
<keyword evidence="1" id="KW-0255">Endonuclease</keyword>
<dbReference type="RefSeq" id="WP_153862812.1">
    <property type="nucleotide sequence ID" value="NZ_WJQR01000024.1"/>
</dbReference>
<name>A0A844C216_9LACT</name>
<proteinExistence type="predicted"/>
<dbReference type="Proteomes" id="UP000469870">
    <property type="component" value="Unassembled WGS sequence"/>
</dbReference>
<evidence type="ECO:0000313" key="1">
    <source>
        <dbReference type="EMBL" id="MRI82767.1"/>
    </source>
</evidence>
<sequence length="351" mass="41397">MLKHKNSFIKNIYYMLSYAFKVLQQTNYEEVESESFENIYDLFAEILIKGLNKQLKQGLYKEYIDKYENLATIRGKVNLRDSLTNKIQRKQLLVCEFDELSEDNTFNQILKITMVLLLKESSVKKEKKARMRKLMLYFGNISQVDPRQIKWQKLQFQRNNQTYQMLINLCKFIIDGLLLSTEVGVYKTPTFSDENIEMLFERFVLEYYKYHYPNLRVHAPHVRWNLVAEDFNKGLSFLPQMKTDIKLAYQEQSLIIDTKFYGAILSESDKYKSNNLYQIFSYVKNEDINRTGNVSGLLLYAKTDETKDINHSFNMDGNRIGVRSLDLGQEFSEIKGQLNGIVGEYFGLECH</sequence>
<dbReference type="PIRSF" id="PIRSF003109">
    <property type="entry name" value="McrC"/>
    <property type="match status" value="1"/>
</dbReference>
<dbReference type="GO" id="GO:0016787">
    <property type="term" value="F:hydrolase activity"/>
    <property type="evidence" value="ECO:0007669"/>
    <property type="project" value="UniProtKB-KW"/>
</dbReference>
<dbReference type="PANTHER" id="PTHR38733">
    <property type="entry name" value="PROTEIN MCRC"/>
    <property type="match status" value="1"/>
</dbReference>
<protein>
    <submittedName>
        <fullName evidence="1">5-methylcytosine-specific restriction endonuclease system specificity protein McrC</fullName>
        <ecNumber evidence="1">3.1.21.-</ecNumber>
    </submittedName>
</protein>
<reference evidence="1 2" key="1">
    <citation type="submission" date="2019-11" db="EMBL/GenBank/DDBJ databases">
        <title>Characterisation of Fundicoccus ignavus gen. nov. sp. nov., a novel genus of the family Aerococcaceae isolated from bulk tank milk.</title>
        <authorList>
            <person name="Siebert A."/>
            <person name="Huptas C."/>
            <person name="Wenning M."/>
            <person name="Scherer S."/>
            <person name="Doll E.V."/>
        </authorList>
    </citation>
    <scope>NUCLEOTIDE SEQUENCE [LARGE SCALE GENOMIC DNA]</scope>
    <source>
        <strain evidence="1 2">DSM 109653</strain>
    </source>
</reference>
<dbReference type="Pfam" id="PF10117">
    <property type="entry name" value="McrBC"/>
    <property type="match status" value="1"/>
</dbReference>